<proteinExistence type="predicted"/>
<evidence type="ECO:0000313" key="2">
    <source>
        <dbReference type="Proteomes" id="UP000215914"/>
    </source>
</evidence>
<sequence length="62" mass="7317">MAVIKHTDCYNGARIINFPRILLVPFWSKTVYYCPCSDPFRPVFSHTVRIGCRPSVFRLHWC</sequence>
<dbReference type="Gramene" id="mRNA:HanXRQr2_Chr05g0195991">
    <property type="protein sequence ID" value="CDS:HanXRQr2_Chr05g0195991.1"/>
    <property type="gene ID" value="HanXRQr2_Chr05g0195991"/>
</dbReference>
<dbReference type="EMBL" id="MNCJ02000320">
    <property type="protein sequence ID" value="KAF5804346.1"/>
    <property type="molecule type" value="Genomic_DNA"/>
</dbReference>
<reference evidence="1" key="2">
    <citation type="submission" date="2020-06" db="EMBL/GenBank/DDBJ databases">
        <title>Helianthus annuus Genome sequencing and assembly Release 2.</title>
        <authorList>
            <person name="Gouzy J."/>
            <person name="Langlade N."/>
            <person name="Munos S."/>
        </authorList>
    </citation>
    <scope>NUCLEOTIDE SEQUENCE</scope>
    <source>
        <tissue evidence="1">Leaves</tissue>
    </source>
</reference>
<evidence type="ECO:0000313" key="1">
    <source>
        <dbReference type="EMBL" id="KAF5804346.1"/>
    </source>
</evidence>
<name>A0A9K3IXA2_HELAN</name>
<dbReference type="Proteomes" id="UP000215914">
    <property type="component" value="Unassembled WGS sequence"/>
</dbReference>
<comment type="caution">
    <text evidence="1">The sequence shown here is derived from an EMBL/GenBank/DDBJ whole genome shotgun (WGS) entry which is preliminary data.</text>
</comment>
<protein>
    <submittedName>
        <fullName evidence="1">Uncharacterized protein</fullName>
    </submittedName>
</protein>
<keyword evidence="2" id="KW-1185">Reference proteome</keyword>
<reference evidence="1" key="1">
    <citation type="journal article" date="2017" name="Nature">
        <title>The sunflower genome provides insights into oil metabolism, flowering and Asterid evolution.</title>
        <authorList>
            <person name="Badouin H."/>
            <person name="Gouzy J."/>
            <person name="Grassa C.J."/>
            <person name="Murat F."/>
            <person name="Staton S.E."/>
            <person name="Cottret L."/>
            <person name="Lelandais-Briere C."/>
            <person name="Owens G.L."/>
            <person name="Carrere S."/>
            <person name="Mayjonade B."/>
            <person name="Legrand L."/>
            <person name="Gill N."/>
            <person name="Kane N.C."/>
            <person name="Bowers J.E."/>
            <person name="Hubner S."/>
            <person name="Bellec A."/>
            <person name="Berard A."/>
            <person name="Berges H."/>
            <person name="Blanchet N."/>
            <person name="Boniface M.C."/>
            <person name="Brunel D."/>
            <person name="Catrice O."/>
            <person name="Chaidir N."/>
            <person name="Claudel C."/>
            <person name="Donnadieu C."/>
            <person name="Faraut T."/>
            <person name="Fievet G."/>
            <person name="Helmstetter N."/>
            <person name="King M."/>
            <person name="Knapp S.J."/>
            <person name="Lai Z."/>
            <person name="Le Paslier M.C."/>
            <person name="Lippi Y."/>
            <person name="Lorenzon L."/>
            <person name="Mandel J.R."/>
            <person name="Marage G."/>
            <person name="Marchand G."/>
            <person name="Marquand E."/>
            <person name="Bret-Mestries E."/>
            <person name="Morien E."/>
            <person name="Nambeesan S."/>
            <person name="Nguyen T."/>
            <person name="Pegot-Espagnet P."/>
            <person name="Pouilly N."/>
            <person name="Raftis F."/>
            <person name="Sallet E."/>
            <person name="Schiex T."/>
            <person name="Thomas J."/>
            <person name="Vandecasteele C."/>
            <person name="Vares D."/>
            <person name="Vear F."/>
            <person name="Vautrin S."/>
            <person name="Crespi M."/>
            <person name="Mangin B."/>
            <person name="Burke J.M."/>
            <person name="Salse J."/>
            <person name="Munos S."/>
            <person name="Vincourt P."/>
            <person name="Rieseberg L.H."/>
            <person name="Langlade N.B."/>
        </authorList>
    </citation>
    <scope>NUCLEOTIDE SEQUENCE</scope>
    <source>
        <tissue evidence="1">Leaves</tissue>
    </source>
</reference>
<organism evidence="1 2">
    <name type="scientific">Helianthus annuus</name>
    <name type="common">Common sunflower</name>
    <dbReference type="NCBI Taxonomy" id="4232"/>
    <lineage>
        <taxon>Eukaryota</taxon>
        <taxon>Viridiplantae</taxon>
        <taxon>Streptophyta</taxon>
        <taxon>Embryophyta</taxon>
        <taxon>Tracheophyta</taxon>
        <taxon>Spermatophyta</taxon>
        <taxon>Magnoliopsida</taxon>
        <taxon>eudicotyledons</taxon>
        <taxon>Gunneridae</taxon>
        <taxon>Pentapetalae</taxon>
        <taxon>asterids</taxon>
        <taxon>campanulids</taxon>
        <taxon>Asterales</taxon>
        <taxon>Asteraceae</taxon>
        <taxon>Asteroideae</taxon>
        <taxon>Heliantheae alliance</taxon>
        <taxon>Heliantheae</taxon>
        <taxon>Helianthus</taxon>
    </lineage>
</organism>
<gene>
    <name evidence="1" type="ORF">HanXRQr2_Chr05g0195991</name>
</gene>
<accession>A0A9K3IXA2</accession>
<dbReference type="AlphaFoldDB" id="A0A9K3IXA2"/>